<keyword evidence="8" id="KW-0256">Endoplasmic reticulum</keyword>
<dbReference type="VEuPathDB" id="FungiDB:MSYG_3002"/>
<keyword evidence="5" id="KW-0109">Calcium transport</keyword>
<dbReference type="GO" id="GO:2001256">
    <property type="term" value="P:regulation of store-operated calcium entry"/>
    <property type="evidence" value="ECO:0007669"/>
    <property type="project" value="InterPro"/>
</dbReference>
<gene>
    <name evidence="16" type="ORF">MSYG_3002</name>
</gene>
<dbReference type="GO" id="GO:0005789">
    <property type="term" value="C:endoplasmic reticulum membrane"/>
    <property type="evidence" value="ECO:0007669"/>
    <property type="project" value="UniProtKB-SubCell"/>
</dbReference>
<comment type="subcellular location">
    <subcellularLocation>
        <location evidence="1">Endoplasmic reticulum membrane</location>
        <topology evidence="1">Single-pass type I membrane protein</topology>
    </subcellularLocation>
</comment>
<keyword evidence="7" id="KW-0732">Signal</keyword>
<protein>
    <recommendedName>
        <fullName evidence="3">Store-operated calcium entry-associated regulatory factor</fullName>
    </recommendedName>
    <alternativeName>
        <fullName evidence="13">Transmembrane protein 66</fullName>
    </alternativeName>
</protein>
<evidence type="ECO:0000313" key="17">
    <source>
        <dbReference type="Proteomes" id="UP000186303"/>
    </source>
</evidence>
<dbReference type="OrthoDB" id="20303at2759"/>
<evidence type="ECO:0000256" key="2">
    <source>
        <dbReference type="ARBA" id="ARBA00006833"/>
    </source>
</evidence>
<keyword evidence="10 15" id="KW-1133">Transmembrane helix</keyword>
<keyword evidence="4" id="KW-0813">Transport</keyword>
<comment type="similarity">
    <text evidence="2">Belongs to the SARAF family.</text>
</comment>
<dbReference type="InterPro" id="IPR009567">
    <property type="entry name" value="SARAF"/>
</dbReference>
<evidence type="ECO:0000256" key="8">
    <source>
        <dbReference type="ARBA" id="ARBA00022824"/>
    </source>
</evidence>
<sequence length="287" mass="31679">MPRGGGKRFPTQTPTHLFVIMQVGRALILGLACLTVLCQGKKASSDRILLDHIKTLTFHRGQMTTARRLDPVPQLTCEGKLCSKVTPRVVQCQNRGDGQWKCEAQLPLWAQLGAVQVSCEGWDNRQDPYVLRGSCALRFELLPANEKMSGSMEALLFSIGFWALFAFIVLSFLHTCLGSEDEPGLYNNTDPRAPPPYQKHDTRRFSSPITRALTAVGLGTVAGYLFRTQTQRVPSTINDPYMPFPGYGTMPHHGVYYGDAATQLQSNTVTSGTQSHNSTGFGDTEIR</sequence>
<evidence type="ECO:0000256" key="15">
    <source>
        <dbReference type="SAM" id="Phobius"/>
    </source>
</evidence>
<evidence type="ECO:0000256" key="3">
    <source>
        <dbReference type="ARBA" id="ARBA00016584"/>
    </source>
</evidence>
<dbReference type="Pfam" id="PF06682">
    <property type="entry name" value="SARAF"/>
    <property type="match status" value="1"/>
</dbReference>
<evidence type="ECO:0000256" key="10">
    <source>
        <dbReference type="ARBA" id="ARBA00022989"/>
    </source>
</evidence>
<evidence type="ECO:0000256" key="14">
    <source>
        <dbReference type="SAM" id="MobiDB-lite"/>
    </source>
</evidence>
<evidence type="ECO:0000256" key="4">
    <source>
        <dbReference type="ARBA" id="ARBA00022448"/>
    </source>
</evidence>
<evidence type="ECO:0000256" key="9">
    <source>
        <dbReference type="ARBA" id="ARBA00022837"/>
    </source>
</evidence>
<proteinExistence type="inferred from homology"/>
<evidence type="ECO:0000256" key="1">
    <source>
        <dbReference type="ARBA" id="ARBA00004115"/>
    </source>
</evidence>
<keyword evidence="11" id="KW-0406">Ion transport</keyword>
<dbReference type="STRING" id="1230383.A0A1M8A837"/>
<feature type="transmembrane region" description="Helical" evidence="15">
    <location>
        <begin position="17"/>
        <end position="38"/>
    </location>
</feature>
<reference evidence="17" key="1">
    <citation type="journal article" date="2017" name="Nucleic Acids Res.">
        <title>Proteogenomics produces comprehensive and highly accurate protein-coding gene annotation in a complete genome assembly of Malassezia sympodialis.</title>
        <authorList>
            <person name="Zhu Y."/>
            <person name="Engstroem P.G."/>
            <person name="Tellgren-Roth C."/>
            <person name="Baudo C.D."/>
            <person name="Kennell J.C."/>
            <person name="Sun S."/>
            <person name="Billmyre R.B."/>
            <person name="Schroeder M.S."/>
            <person name="Andersson A."/>
            <person name="Holm T."/>
            <person name="Sigurgeirsson B."/>
            <person name="Wu G."/>
            <person name="Sankaranarayanan S.R."/>
            <person name="Siddharthan R."/>
            <person name="Sanyal K."/>
            <person name="Lundeberg J."/>
            <person name="Nystedt B."/>
            <person name="Boekhout T."/>
            <person name="Dawson T.L. Jr."/>
            <person name="Heitman J."/>
            <person name="Scheynius A."/>
            <person name="Lehtioe J."/>
        </authorList>
    </citation>
    <scope>NUCLEOTIDE SEQUENCE [LARGE SCALE GENOMIC DNA]</scope>
    <source>
        <strain evidence="17">ATCC 42132</strain>
    </source>
</reference>
<keyword evidence="17" id="KW-1185">Reference proteome</keyword>
<dbReference type="PANTHER" id="PTHR15929:SF0">
    <property type="entry name" value="STORE-OPERATED CALCIUM ENTRY-ASSOCIATED REGULATORY FACTOR"/>
    <property type="match status" value="1"/>
</dbReference>
<dbReference type="GO" id="GO:0006816">
    <property type="term" value="P:calcium ion transport"/>
    <property type="evidence" value="ECO:0007669"/>
    <property type="project" value="UniProtKB-KW"/>
</dbReference>
<evidence type="ECO:0000256" key="6">
    <source>
        <dbReference type="ARBA" id="ARBA00022692"/>
    </source>
</evidence>
<dbReference type="AlphaFoldDB" id="A0A1M8A837"/>
<evidence type="ECO:0000256" key="7">
    <source>
        <dbReference type="ARBA" id="ARBA00022729"/>
    </source>
</evidence>
<evidence type="ECO:0000256" key="13">
    <source>
        <dbReference type="ARBA" id="ARBA00031116"/>
    </source>
</evidence>
<feature type="transmembrane region" description="Helical" evidence="15">
    <location>
        <begin position="209"/>
        <end position="226"/>
    </location>
</feature>
<feature type="region of interest" description="Disordered" evidence="14">
    <location>
        <begin position="267"/>
        <end position="287"/>
    </location>
</feature>
<evidence type="ECO:0000256" key="11">
    <source>
        <dbReference type="ARBA" id="ARBA00023065"/>
    </source>
</evidence>
<evidence type="ECO:0000313" key="16">
    <source>
        <dbReference type="EMBL" id="SHO78655.1"/>
    </source>
</evidence>
<organism evidence="16 17">
    <name type="scientific">Malassezia sympodialis (strain ATCC 42132)</name>
    <name type="common">Atopic eczema-associated yeast</name>
    <dbReference type="NCBI Taxonomy" id="1230383"/>
    <lineage>
        <taxon>Eukaryota</taxon>
        <taxon>Fungi</taxon>
        <taxon>Dikarya</taxon>
        <taxon>Basidiomycota</taxon>
        <taxon>Ustilaginomycotina</taxon>
        <taxon>Malasseziomycetes</taxon>
        <taxon>Malasseziales</taxon>
        <taxon>Malasseziaceae</taxon>
        <taxon>Malassezia</taxon>
    </lineage>
</organism>
<keyword evidence="9" id="KW-0106">Calcium</keyword>
<evidence type="ECO:0000256" key="5">
    <source>
        <dbReference type="ARBA" id="ARBA00022568"/>
    </source>
</evidence>
<keyword evidence="6 15" id="KW-0812">Transmembrane</keyword>
<keyword evidence="12 15" id="KW-0472">Membrane</keyword>
<dbReference type="PANTHER" id="PTHR15929">
    <property type="entry name" value="STORE-OPERATED CALCIUM ENTRY-ASSOCIATED REGULATORY FACTOR"/>
    <property type="match status" value="1"/>
</dbReference>
<feature type="compositionally biased region" description="Polar residues" evidence="14">
    <location>
        <begin position="267"/>
        <end position="281"/>
    </location>
</feature>
<dbReference type="EMBL" id="LT671824">
    <property type="protein sequence ID" value="SHO78655.1"/>
    <property type="molecule type" value="Genomic_DNA"/>
</dbReference>
<evidence type="ECO:0000256" key="12">
    <source>
        <dbReference type="ARBA" id="ARBA00023136"/>
    </source>
</evidence>
<accession>A0A1M8A837</accession>
<feature type="transmembrane region" description="Helical" evidence="15">
    <location>
        <begin position="154"/>
        <end position="173"/>
    </location>
</feature>
<dbReference type="Proteomes" id="UP000186303">
    <property type="component" value="Chromosome 4"/>
</dbReference>
<name>A0A1M8A837_MALS4</name>